<dbReference type="Pfam" id="PF08282">
    <property type="entry name" value="Hydrolase_3"/>
    <property type="match status" value="1"/>
</dbReference>
<dbReference type="Gene3D" id="3.40.50.1000">
    <property type="entry name" value="HAD superfamily/HAD-like"/>
    <property type="match status" value="1"/>
</dbReference>
<dbReference type="GO" id="GO:0005829">
    <property type="term" value="C:cytosol"/>
    <property type="evidence" value="ECO:0007669"/>
    <property type="project" value="TreeGrafter"/>
</dbReference>
<dbReference type="InterPro" id="IPR006379">
    <property type="entry name" value="HAD-SF_hydro_IIB"/>
</dbReference>
<evidence type="ECO:0000313" key="2">
    <source>
        <dbReference type="Proteomes" id="UP000294567"/>
    </source>
</evidence>
<comment type="caution">
    <text evidence="1">The sequence shown here is derived from an EMBL/GenBank/DDBJ whole genome shotgun (WGS) entry which is preliminary data.</text>
</comment>
<evidence type="ECO:0008006" key="3">
    <source>
        <dbReference type="Google" id="ProtNLM"/>
    </source>
</evidence>
<dbReference type="SFLD" id="SFLDG01144">
    <property type="entry name" value="C2.B.4:_PGP_Like"/>
    <property type="match status" value="1"/>
</dbReference>
<dbReference type="GO" id="GO:0016791">
    <property type="term" value="F:phosphatase activity"/>
    <property type="evidence" value="ECO:0007669"/>
    <property type="project" value="TreeGrafter"/>
</dbReference>
<dbReference type="PANTHER" id="PTHR10000">
    <property type="entry name" value="PHOSPHOSERINE PHOSPHATASE"/>
    <property type="match status" value="1"/>
</dbReference>
<dbReference type="EMBL" id="SMAE01000003">
    <property type="protein sequence ID" value="TCS90773.1"/>
    <property type="molecule type" value="Genomic_DNA"/>
</dbReference>
<dbReference type="InterPro" id="IPR023214">
    <property type="entry name" value="HAD_sf"/>
</dbReference>
<dbReference type="SFLD" id="SFLDS00003">
    <property type="entry name" value="Haloacid_Dehalogenase"/>
    <property type="match status" value="1"/>
</dbReference>
<name>A0A4R3L187_9FIRM</name>
<organism evidence="1 2">
    <name type="scientific">Keratinibaculum paraultunense</name>
    <dbReference type="NCBI Taxonomy" id="1278232"/>
    <lineage>
        <taxon>Bacteria</taxon>
        <taxon>Bacillati</taxon>
        <taxon>Bacillota</taxon>
        <taxon>Tissierellia</taxon>
        <taxon>Tissierellales</taxon>
        <taxon>Tepidimicrobiaceae</taxon>
        <taxon>Keratinibaculum</taxon>
    </lineage>
</organism>
<dbReference type="OrthoDB" id="9781413at2"/>
<proteinExistence type="predicted"/>
<dbReference type="GO" id="GO:0000287">
    <property type="term" value="F:magnesium ion binding"/>
    <property type="evidence" value="ECO:0007669"/>
    <property type="project" value="TreeGrafter"/>
</dbReference>
<dbReference type="InterPro" id="IPR000150">
    <property type="entry name" value="Cof"/>
</dbReference>
<reference evidence="1 2" key="1">
    <citation type="submission" date="2019-03" db="EMBL/GenBank/DDBJ databases">
        <title>Genomic Encyclopedia of Type Strains, Phase IV (KMG-IV): sequencing the most valuable type-strain genomes for metagenomic binning, comparative biology and taxonomic classification.</title>
        <authorList>
            <person name="Goeker M."/>
        </authorList>
    </citation>
    <scope>NUCLEOTIDE SEQUENCE [LARGE SCALE GENOMIC DNA]</scope>
    <source>
        <strain evidence="1 2">DSM 26752</strain>
    </source>
</reference>
<dbReference type="PANTHER" id="PTHR10000:SF8">
    <property type="entry name" value="HAD SUPERFAMILY HYDROLASE-LIKE, TYPE 3"/>
    <property type="match status" value="1"/>
</dbReference>
<dbReference type="SUPFAM" id="SSF56784">
    <property type="entry name" value="HAD-like"/>
    <property type="match status" value="1"/>
</dbReference>
<dbReference type="NCBIfam" id="TIGR01484">
    <property type="entry name" value="HAD-SF-IIB"/>
    <property type="match status" value="1"/>
</dbReference>
<dbReference type="Gene3D" id="3.30.1240.10">
    <property type="match status" value="1"/>
</dbReference>
<dbReference type="SFLD" id="SFLDG01140">
    <property type="entry name" value="C2.B:_Phosphomannomutase_and_P"/>
    <property type="match status" value="1"/>
</dbReference>
<accession>A0A4R3L187</accession>
<evidence type="ECO:0000313" key="1">
    <source>
        <dbReference type="EMBL" id="TCS90773.1"/>
    </source>
</evidence>
<dbReference type="InterPro" id="IPR036412">
    <property type="entry name" value="HAD-like_sf"/>
</dbReference>
<dbReference type="PROSITE" id="PS01228">
    <property type="entry name" value="COF_1"/>
    <property type="match status" value="1"/>
</dbReference>
<dbReference type="NCBIfam" id="TIGR00099">
    <property type="entry name" value="Cof-subfamily"/>
    <property type="match status" value="1"/>
</dbReference>
<dbReference type="Proteomes" id="UP000294567">
    <property type="component" value="Unassembled WGS sequence"/>
</dbReference>
<protein>
    <recommendedName>
        <fullName evidence="3">Cof subfamily protein (Haloacid dehalogenase superfamily)/HAD superfamily hydrolase (TIGR01484 family)</fullName>
    </recommendedName>
</protein>
<dbReference type="CDD" id="cd07516">
    <property type="entry name" value="HAD_Pase"/>
    <property type="match status" value="1"/>
</dbReference>
<dbReference type="AlphaFoldDB" id="A0A4R3L187"/>
<dbReference type="RefSeq" id="WP_132026419.1">
    <property type="nucleotide sequence ID" value="NZ_CP068564.1"/>
</dbReference>
<gene>
    <name evidence="1" type="ORF">EDD65_10380</name>
</gene>
<keyword evidence="2" id="KW-1185">Reference proteome</keyword>
<sequence>MKYKLIAIDMDGTLLNSQNKISKRNIETLYKVIEKEMYVALSTGRILKSALYYSRSLQLSSSIVACNGAVVSLNGERDILYENALDIEIAENLIRLAEKNHIYYHFYDMDTFYSRILDEDVVKNYRVNKNSLNEQQIKFKVLNDPLKFLNDQVPKIYKFVFIEEDKDKLVNFRESLKQIEGIDISSSWYNNVEAMSKGVSKGEGLKRLCKRLNIETSQVIAIGDNENDISMFQVAGLAIAMENGDDIAKEHSHVITDTNDEDGVSKAIEKYALNV</sequence>